<dbReference type="GeneID" id="13188477"/>
<dbReference type="Pfam" id="PF01827">
    <property type="entry name" value="FTH"/>
    <property type="match status" value="1"/>
</dbReference>
<feature type="domain" description="DUF38" evidence="1">
    <location>
        <begin position="86"/>
        <end position="220"/>
    </location>
</feature>
<dbReference type="CTD" id="13188477"/>
<dbReference type="KEGG" id="cel:CELE_Y82E9BL.19"/>
<dbReference type="PANTHER" id="PTHR23015:SF4">
    <property type="entry name" value="DUF38 DOMAIN-CONTAINING PROTEIN-RELATED"/>
    <property type="match status" value="1"/>
</dbReference>
<dbReference type="HOGENOM" id="CLU_030831_3_1_1"/>
<protein>
    <submittedName>
        <fullName evidence="2">DUF38 domain-containing protein</fullName>
    </submittedName>
</protein>
<dbReference type="RefSeq" id="NP_001254842.1">
    <property type="nucleotide sequence ID" value="NM_001267913.1"/>
</dbReference>
<sequence>MQIQFDNIWLGMYDNFVEMSLDGIVINYSNALNIGTAVCTRQRRKIVGGERFMNLVFKDSSTALDQVAELHITNNTRMVSGIGAPLIDVLKAKRRVHVKKIVFENFRFQSICSILPFFAAGDLEEIGVWGTRVGDQFDQITKLEQWKNAETFNMLFSKLDGKCIKQLFHFDEFNVSIDDFPIESAIEIRDDLMKRSTFHKCSISFRSDNLIELGKVFQPDYNGGTDYEFEYSNDDDDTFLIMCVDMQPESSWFWIIHVYE</sequence>
<dbReference type="PaxDb" id="6239-Y82E9BL.19"/>
<evidence type="ECO:0000313" key="2">
    <source>
        <dbReference type="EMBL" id="CCD73904.1"/>
    </source>
</evidence>
<organism evidence="2 3">
    <name type="scientific">Caenorhabditis elegans</name>
    <dbReference type="NCBI Taxonomy" id="6239"/>
    <lineage>
        <taxon>Eukaryota</taxon>
        <taxon>Metazoa</taxon>
        <taxon>Ecdysozoa</taxon>
        <taxon>Nematoda</taxon>
        <taxon>Chromadorea</taxon>
        <taxon>Rhabditida</taxon>
        <taxon>Rhabditina</taxon>
        <taxon>Rhabditomorpha</taxon>
        <taxon>Rhabditoidea</taxon>
        <taxon>Rhabditidae</taxon>
        <taxon>Peloderinae</taxon>
        <taxon>Caenorhabditis</taxon>
    </lineage>
</organism>
<proteinExistence type="predicted"/>
<keyword evidence="3" id="KW-1185">Reference proteome</keyword>
<dbReference type="PANTHER" id="PTHR23015">
    <property type="entry name" value="UNCHARACTERIZED C.ELEGANS PROTEIN"/>
    <property type="match status" value="1"/>
</dbReference>
<name>C7GIL0_CAEEL</name>
<dbReference type="Proteomes" id="UP000001940">
    <property type="component" value="Chromosome III"/>
</dbReference>
<dbReference type="EMBL" id="BX284603">
    <property type="protein sequence ID" value="CCD73904.1"/>
    <property type="molecule type" value="Genomic_DNA"/>
</dbReference>
<reference evidence="2 3" key="1">
    <citation type="journal article" date="1998" name="Science">
        <title>Genome sequence of the nematode C. elegans: a platform for investigating biology.</title>
        <authorList>
            <consortium name="The C. elegans sequencing consortium"/>
            <person name="Sulson J.E."/>
            <person name="Waterston R."/>
        </authorList>
    </citation>
    <scope>NUCLEOTIDE SEQUENCE [LARGE SCALE GENOMIC DNA]</scope>
    <source>
        <strain evidence="2 3">Bristol N2</strain>
    </source>
</reference>
<dbReference type="FunCoup" id="C7GIL0">
    <property type="interactions" value="292"/>
</dbReference>
<gene>
    <name evidence="2" type="ORF">CELE_Y82E9BL.19</name>
    <name evidence="2 4" type="ORF">Y82E9BL.19</name>
</gene>
<dbReference type="InterPro" id="IPR002900">
    <property type="entry name" value="DUF38/FTH_CAE_spp"/>
</dbReference>
<evidence type="ECO:0000313" key="3">
    <source>
        <dbReference type="Proteomes" id="UP000001940"/>
    </source>
</evidence>
<dbReference type="InterPro" id="IPR040161">
    <property type="entry name" value="FB224"/>
</dbReference>
<evidence type="ECO:0000313" key="4">
    <source>
        <dbReference type="WormBase" id="Y82E9BL.19"/>
    </source>
</evidence>
<accession>C7GIL0</accession>
<evidence type="ECO:0000259" key="1">
    <source>
        <dbReference type="Pfam" id="PF01827"/>
    </source>
</evidence>
<dbReference type="PhylomeDB" id="C7GIL0"/>
<dbReference type="WormBase" id="Y82E9BL.19">
    <property type="protein sequence ID" value="CE43981"/>
    <property type="gene ID" value="WBGene00194735"/>
</dbReference>
<dbReference type="AlphaFoldDB" id="C7GIL0"/>
<dbReference type="InParanoid" id="C7GIL0"/>
<dbReference type="AGR" id="WB:WBGene00194735"/>